<sequence>MRTLALSIIFVVLPLLAHAHQDRIIRLSEGKLVGLPEKYQPAILDLENRVFSIAGQKLILPDCYGKFFPETDEAEVFITASWYHINSDLPPYLSIRITEQGESIGHFFQLEPFGIYCKIEQEMFCEAINSKVVDSACAEKVQLVPAG</sequence>
<comment type="caution">
    <text evidence="1">The sequence shown here is derived from an EMBL/GenBank/DDBJ whole genome shotgun (WGS) entry which is preliminary data.</text>
</comment>
<name>A0ABW1YNI4_9GAMM</name>
<keyword evidence="2" id="KW-1185">Reference proteome</keyword>
<dbReference type="Proteomes" id="UP001596425">
    <property type="component" value="Unassembled WGS sequence"/>
</dbReference>
<evidence type="ECO:0000313" key="2">
    <source>
        <dbReference type="Proteomes" id="UP001596425"/>
    </source>
</evidence>
<gene>
    <name evidence="1" type="ORF">ACFQBM_10150</name>
</gene>
<dbReference type="RefSeq" id="WP_193195082.1">
    <property type="nucleotide sequence ID" value="NZ_JACZFR010000076.1"/>
</dbReference>
<dbReference type="EMBL" id="JBHSVR010000001">
    <property type="protein sequence ID" value="MFC6633645.1"/>
    <property type="molecule type" value="Genomic_DNA"/>
</dbReference>
<organism evidence="1 2">
    <name type="scientific">Microbulbifer taiwanensis</name>
    <dbReference type="NCBI Taxonomy" id="986746"/>
    <lineage>
        <taxon>Bacteria</taxon>
        <taxon>Pseudomonadati</taxon>
        <taxon>Pseudomonadota</taxon>
        <taxon>Gammaproteobacteria</taxon>
        <taxon>Cellvibrionales</taxon>
        <taxon>Microbulbiferaceae</taxon>
        <taxon>Microbulbifer</taxon>
    </lineage>
</organism>
<protein>
    <submittedName>
        <fullName evidence="1">Uncharacterized protein</fullName>
    </submittedName>
</protein>
<evidence type="ECO:0000313" key="1">
    <source>
        <dbReference type="EMBL" id="MFC6633645.1"/>
    </source>
</evidence>
<accession>A0ABW1YNI4</accession>
<proteinExistence type="predicted"/>
<reference evidence="2" key="1">
    <citation type="journal article" date="2019" name="Int. J. Syst. Evol. Microbiol.">
        <title>The Global Catalogue of Microorganisms (GCM) 10K type strain sequencing project: providing services to taxonomists for standard genome sequencing and annotation.</title>
        <authorList>
            <consortium name="The Broad Institute Genomics Platform"/>
            <consortium name="The Broad Institute Genome Sequencing Center for Infectious Disease"/>
            <person name="Wu L."/>
            <person name="Ma J."/>
        </authorList>
    </citation>
    <scope>NUCLEOTIDE SEQUENCE [LARGE SCALE GENOMIC DNA]</scope>
    <source>
        <strain evidence="2">CGMCC 1.13718</strain>
    </source>
</reference>